<dbReference type="OrthoDB" id="7893315at2759"/>
<accession>A0A9J7DJQ0</accession>
<evidence type="ECO:0000313" key="3">
    <source>
        <dbReference type="RefSeq" id="XP_019894257.1"/>
    </source>
</evidence>
<proteinExistence type="predicted"/>
<sequence>MLSLKLNKLCAAVLLVVLVLLCCKSESTEAGRVIFYAPRSNLIYTGQILSTQPKKEPCPKCQMRDHRGRCRRIITFNAVKIFVVGHLCP</sequence>
<dbReference type="GeneID" id="101893664"/>
<keyword evidence="2" id="KW-1185">Reference proteome</keyword>
<reference evidence="3" key="1">
    <citation type="submission" date="2025-08" db="UniProtKB">
        <authorList>
            <consortium name="RefSeq"/>
        </authorList>
    </citation>
    <scope>IDENTIFICATION</scope>
    <source>
        <strain evidence="3">Aabys</strain>
        <tissue evidence="3">Whole body</tissue>
    </source>
</reference>
<dbReference type="AlphaFoldDB" id="A0A9J7DJQ0"/>
<evidence type="ECO:0000256" key="1">
    <source>
        <dbReference type="SAM" id="SignalP"/>
    </source>
</evidence>
<gene>
    <name evidence="3" type="primary">LOC101893664</name>
</gene>
<dbReference type="VEuPathDB" id="VectorBase:MDOMA2_015327"/>
<feature type="signal peptide" evidence="1">
    <location>
        <begin position="1"/>
        <end position="30"/>
    </location>
</feature>
<protein>
    <submittedName>
        <fullName evidence="3">Uncharacterized protein LOC101893664 isoform X1</fullName>
    </submittedName>
</protein>
<dbReference type="RefSeq" id="XP_019894257.1">
    <property type="nucleotide sequence ID" value="XM_020038698.2"/>
</dbReference>
<keyword evidence="1" id="KW-0732">Signal</keyword>
<organism evidence="2 3">
    <name type="scientific">Musca domestica</name>
    <name type="common">House fly</name>
    <dbReference type="NCBI Taxonomy" id="7370"/>
    <lineage>
        <taxon>Eukaryota</taxon>
        <taxon>Metazoa</taxon>
        <taxon>Ecdysozoa</taxon>
        <taxon>Arthropoda</taxon>
        <taxon>Hexapoda</taxon>
        <taxon>Insecta</taxon>
        <taxon>Pterygota</taxon>
        <taxon>Neoptera</taxon>
        <taxon>Endopterygota</taxon>
        <taxon>Diptera</taxon>
        <taxon>Brachycera</taxon>
        <taxon>Muscomorpha</taxon>
        <taxon>Muscoidea</taxon>
        <taxon>Muscidae</taxon>
        <taxon>Musca</taxon>
    </lineage>
</organism>
<dbReference type="Proteomes" id="UP001652621">
    <property type="component" value="Unplaced"/>
</dbReference>
<feature type="chain" id="PRO_5039922124" evidence="1">
    <location>
        <begin position="31"/>
        <end position="89"/>
    </location>
</feature>
<evidence type="ECO:0000313" key="2">
    <source>
        <dbReference type="Proteomes" id="UP001652621"/>
    </source>
</evidence>
<name>A0A9J7DJQ0_MUSDO</name>